<dbReference type="EMBL" id="QBKS01000001">
    <property type="protein sequence ID" value="PTX58038.1"/>
    <property type="molecule type" value="Genomic_DNA"/>
</dbReference>
<evidence type="ECO:0000313" key="2">
    <source>
        <dbReference type="EMBL" id="PTX58038.1"/>
    </source>
</evidence>
<dbReference type="Pfam" id="PF13403">
    <property type="entry name" value="Hint_2"/>
    <property type="match status" value="1"/>
</dbReference>
<keyword evidence="3" id="KW-1185">Reference proteome</keyword>
<reference evidence="2 3" key="1">
    <citation type="submission" date="2018-04" db="EMBL/GenBank/DDBJ databases">
        <title>Genomic Encyclopedia of Archaeal and Bacterial Type Strains, Phase II (KMG-II): from individual species to whole genera.</title>
        <authorList>
            <person name="Goeker M."/>
        </authorList>
    </citation>
    <scope>NUCLEOTIDE SEQUENCE [LARGE SCALE GENOMIC DNA]</scope>
    <source>
        <strain evidence="2 3">DSM 100977</strain>
    </source>
</reference>
<organism evidence="2 3">
    <name type="scientific">Litoreibacter ponti</name>
    <dbReference type="NCBI Taxonomy" id="1510457"/>
    <lineage>
        <taxon>Bacteria</taxon>
        <taxon>Pseudomonadati</taxon>
        <taxon>Pseudomonadota</taxon>
        <taxon>Alphaproteobacteria</taxon>
        <taxon>Rhodobacterales</taxon>
        <taxon>Roseobacteraceae</taxon>
        <taxon>Litoreibacter</taxon>
    </lineage>
</organism>
<dbReference type="Proteomes" id="UP000243978">
    <property type="component" value="Unassembled WGS sequence"/>
</dbReference>
<sequence length="216" mass="23332">MKRIELKLYGHTALLGRAALSQTVALQANNGRDSADNAFLPSHANINQLPSAVDGTGLMAATRIATPFGPRRVDELSAGDLVLNADGQEARVCHVLTAPAPRDAYMVRAPYYGLDQDAFVGPNQQIVVTSDIAEYLFGEETVMVPVWALSDSRKVLHAETRSTDLLYQVQLDSAAPIKIGNCAMAALHKDGVTKGRALTTDEARCFATEHRLGFRN</sequence>
<gene>
    <name evidence="2" type="ORF">C8N43_2714</name>
</gene>
<feature type="domain" description="Hedgehog/Intein (Hint)" evidence="1">
    <location>
        <begin position="58"/>
        <end position="174"/>
    </location>
</feature>
<dbReference type="OrthoDB" id="6305173at2"/>
<dbReference type="RefSeq" id="WP_107846082.1">
    <property type="nucleotide sequence ID" value="NZ_QBKS01000001.1"/>
</dbReference>
<evidence type="ECO:0000259" key="1">
    <source>
        <dbReference type="Pfam" id="PF13403"/>
    </source>
</evidence>
<comment type="caution">
    <text evidence="2">The sequence shown here is derived from an EMBL/GenBank/DDBJ whole genome shotgun (WGS) entry which is preliminary data.</text>
</comment>
<proteinExistence type="predicted"/>
<accession>A0A2T6BPM4</accession>
<protein>
    <submittedName>
        <fullName evidence="2">Hint domain-containing protein</fullName>
    </submittedName>
</protein>
<dbReference type="AlphaFoldDB" id="A0A2T6BPM4"/>
<dbReference type="InterPro" id="IPR028992">
    <property type="entry name" value="Hedgehog/Intein_dom"/>
</dbReference>
<evidence type="ECO:0000313" key="3">
    <source>
        <dbReference type="Proteomes" id="UP000243978"/>
    </source>
</evidence>
<name>A0A2T6BPM4_9RHOB</name>